<organism evidence="5 6">
    <name type="scientific">Cladophialophora bantiana (strain ATCC 10958 / CBS 173.52 / CDC B-1940 / NIH 8579)</name>
    <name type="common">Xylohypha bantiana</name>
    <dbReference type="NCBI Taxonomy" id="1442370"/>
    <lineage>
        <taxon>Eukaryota</taxon>
        <taxon>Fungi</taxon>
        <taxon>Dikarya</taxon>
        <taxon>Ascomycota</taxon>
        <taxon>Pezizomycotina</taxon>
        <taxon>Eurotiomycetes</taxon>
        <taxon>Chaetothyriomycetidae</taxon>
        <taxon>Chaetothyriales</taxon>
        <taxon>Herpotrichiellaceae</taxon>
        <taxon>Cladophialophora</taxon>
    </lineage>
</organism>
<dbReference type="Gene3D" id="2.130.10.10">
    <property type="entry name" value="YVTN repeat-like/Quinoprotein amine dehydrogenase"/>
    <property type="match status" value="1"/>
</dbReference>
<evidence type="ECO:0000313" key="6">
    <source>
        <dbReference type="Proteomes" id="UP000053789"/>
    </source>
</evidence>
<dbReference type="SUPFAM" id="SSF50978">
    <property type="entry name" value="WD40 repeat-like"/>
    <property type="match status" value="1"/>
</dbReference>
<feature type="region of interest" description="Disordered" evidence="4">
    <location>
        <begin position="475"/>
        <end position="520"/>
    </location>
</feature>
<dbReference type="RefSeq" id="XP_016625356.1">
    <property type="nucleotide sequence ID" value="XM_016758107.1"/>
</dbReference>
<reference evidence="5" key="1">
    <citation type="submission" date="2015-01" db="EMBL/GenBank/DDBJ databases">
        <title>The Genome Sequence of Cladophialophora bantiana CBS 173.52.</title>
        <authorList>
            <consortium name="The Broad Institute Genomics Platform"/>
            <person name="Cuomo C."/>
            <person name="de Hoog S."/>
            <person name="Gorbushina A."/>
            <person name="Stielow B."/>
            <person name="Teixiera M."/>
            <person name="Abouelleil A."/>
            <person name="Chapman S.B."/>
            <person name="Priest M."/>
            <person name="Young S.K."/>
            <person name="Wortman J."/>
            <person name="Nusbaum C."/>
            <person name="Birren B."/>
        </authorList>
    </citation>
    <scope>NUCLEOTIDE SEQUENCE [LARGE SCALE GENOMIC DNA]</scope>
    <source>
        <strain evidence="5">CBS 173.52</strain>
    </source>
</reference>
<dbReference type="PANTHER" id="PTHR46202">
    <property type="entry name" value="DNA EXCISION REPAIR PROTEIN ERCC-8"/>
    <property type="match status" value="1"/>
</dbReference>
<dbReference type="VEuPathDB" id="FungiDB:Z519_00348"/>
<evidence type="ECO:0000256" key="4">
    <source>
        <dbReference type="SAM" id="MobiDB-lite"/>
    </source>
</evidence>
<sequence>MNQLRLGQCLGTVSSASFRRSHNESLVHSLGHRRNITFAWARTEPESQQDVVAGDGGSEGRKGLPPYIAHQAGVNCLAIDTNEGRYLFSGGADSSIRLWDLEEHESSSTPSASPSSILTKYIPKAALSKSTPNAHTHALTSISIYPFDPTPSTLLTTSYDKTLKVTSVTPSALTPIHTFSLDFLPYTHCLSPLPDSSPLIAVGTAHPAIRLLDLRSGLSTHSLAGPNGAVYSVCWSPKQSHILASGSTDGRVLFYDIRRANAAFASLDVDDVIGVIGISPTTGALARRELLDFNAVAHNGPVTSVQWSPMGDKVITTGHDQRIRVWDAASGRNDLVHYGPRIRNERQGELKPLLSPKGYHGVGKEMLWWPNDDGRGMVFQHHLREGNLVRTLKTEGIRISDAQRASAKKRGSNRKAGPAGGSGAMSHNVARLTSGGRINAMVWRINAPVGEGVEMYTAHGDGRICAWMPSQTSYYEDDQDDARERSGATGPGIGNTGNVDDDPPPAPLLDEAEQKKKRKRDLVEDLISGLTKKPITFS</sequence>
<feature type="repeat" description="WD" evidence="3">
    <location>
        <begin position="67"/>
        <end position="109"/>
    </location>
</feature>
<evidence type="ECO:0008006" key="7">
    <source>
        <dbReference type="Google" id="ProtNLM"/>
    </source>
</evidence>
<dbReference type="InterPro" id="IPR001680">
    <property type="entry name" value="WD40_rpt"/>
</dbReference>
<accession>A0A0D2GJU4</accession>
<dbReference type="PANTHER" id="PTHR46202:SF1">
    <property type="entry name" value="DNA EXCISION REPAIR PROTEIN ERCC-8"/>
    <property type="match status" value="1"/>
</dbReference>
<dbReference type="PROSITE" id="PS50294">
    <property type="entry name" value="WD_REPEATS_REGION"/>
    <property type="match status" value="2"/>
</dbReference>
<protein>
    <recommendedName>
        <fullName evidence="7">DNA excision repair protein ERCC-8</fullName>
    </recommendedName>
</protein>
<dbReference type="HOGENOM" id="CLU_032951_0_1_1"/>
<feature type="repeat" description="WD" evidence="3">
    <location>
        <begin position="295"/>
        <end position="336"/>
    </location>
</feature>
<dbReference type="InterPro" id="IPR019775">
    <property type="entry name" value="WD40_repeat_CS"/>
</dbReference>
<dbReference type="SUPFAM" id="SSF50960">
    <property type="entry name" value="TolB, C-terminal domain"/>
    <property type="match status" value="1"/>
</dbReference>
<gene>
    <name evidence="5" type="ORF">Z519_00348</name>
</gene>
<dbReference type="AlphaFoldDB" id="A0A0D2GJU4"/>
<dbReference type="GO" id="GO:0006283">
    <property type="term" value="P:transcription-coupled nucleotide-excision repair"/>
    <property type="evidence" value="ECO:0007669"/>
    <property type="project" value="InterPro"/>
</dbReference>
<keyword evidence="1 3" id="KW-0853">WD repeat</keyword>
<evidence type="ECO:0000256" key="3">
    <source>
        <dbReference type="PROSITE-ProRule" id="PRU00221"/>
    </source>
</evidence>
<evidence type="ECO:0000256" key="1">
    <source>
        <dbReference type="ARBA" id="ARBA00022574"/>
    </source>
</evidence>
<keyword evidence="6" id="KW-1185">Reference proteome</keyword>
<dbReference type="OrthoDB" id="361494at2759"/>
<dbReference type="GO" id="GO:0000209">
    <property type="term" value="P:protein polyubiquitination"/>
    <property type="evidence" value="ECO:0007669"/>
    <property type="project" value="TreeGrafter"/>
</dbReference>
<feature type="repeat" description="WD" evidence="3">
    <location>
        <begin position="223"/>
        <end position="265"/>
    </location>
</feature>
<dbReference type="InterPro" id="IPR042238">
    <property type="entry name" value="Rad28/ERCC8/Ckn1/ATCSA-1"/>
</dbReference>
<dbReference type="Proteomes" id="UP000053789">
    <property type="component" value="Unassembled WGS sequence"/>
</dbReference>
<dbReference type="InterPro" id="IPR015943">
    <property type="entry name" value="WD40/YVTN_repeat-like_dom_sf"/>
</dbReference>
<proteinExistence type="predicted"/>
<name>A0A0D2GJU4_CLAB1</name>
<dbReference type="GO" id="GO:0031464">
    <property type="term" value="C:Cul4A-RING E3 ubiquitin ligase complex"/>
    <property type="evidence" value="ECO:0007669"/>
    <property type="project" value="TreeGrafter"/>
</dbReference>
<dbReference type="Pfam" id="PF00400">
    <property type="entry name" value="WD40"/>
    <property type="match status" value="4"/>
</dbReference>
<dbReference type="GO" id="GO:0043161">
    <property type="term" value="P:proteasome-mediated ubiquitin-dependent protein catabolic process"/>
    <property type="evidence" value="ECO:0007669"/>
    <property type="project" value="TreeGrafter"/>
</dbReference>
<feature type="region of interest" description="Disordered" evidence="4">
    <location>
        <begin position="400"/>
        <end position="428"/>
    </location>
</feature>
<evidence type="ECO:0000256" key="2">
    <source>
        <dbReference type="ARBA" id="ARBA00022737"/>
    </source>
</evidence>
<dbReference type="PROSITE" id="PS50082">
    <property type="entry name" value="WD_REPEATS_2"/>
    <property type="match status" value="3"/>
</dbReference>
<keyword evidence="2" id="KW-0677">Repeat</keyword>
<dbReference type="EMBL" id="KN846980">
    <property type="protein sequence ID" value="KIW98687.1"/>
    <property type="molecule type" value="Genomic_DNA"/>
</dbReference>
<dbReference type="InterPro" id="IPR036322">
    <property type="entry name" value="WD40_repeat_dom_sf"/>
</dbReference>
<dbReference type="GO" id="GO:0000109">
    <property type="term" value="C:nucleotide-excision repair complex"/>
    <property type="evidence" value="ECO:0007669"/>
    <property type="project" value="TreeGrafter"/>
</dbReference>
<dbReference type="PROSITE" id="PS00678">
    <property type="entry name" value="WD_REPEATS_1"/>
    <property type="match status" value="2"/>
</dbReference>
<dbReference type="SMART" id="SM00320">
    <property type="entry name" value="WD40"/>
    <property type="match status" value="4"/>
</dbReference>
<evidence type="ECO:0000313" key="5">
    <source>
        <dbReference type="EMBL" id="KIW98687.1"/>
    </source>
</evidence>
<dbReference type="GeneID" id="27693276"/>